<sequence>MLPNKHFYNLHVDAHTHERMGACVHVCMHAREFSASDQKAWQILGRNLGWLSVFEDPHKKMLSN</sequence>
<proteinExistence type="predicted"/>
<dbReference type="EMBL" id="GGEC01052639">
    <property type="protein sequence ID" value="MBX33123.1"/>
    <property type="molecule type" value="Transcribed_RNA"/>
</dbReference>
<dbReference type="AlphaFoldDB" id="A0A2P2MSB1"/>
<protein>
    <submittedName>
        <fullName evidence="1">Light-inducible protein CPRF2-like isoform X2</fullName>
    </submittedName>
</protein>
<evidence type="ECO:0000313" key="1">
    <source>
        <dbReference type="EMBL" id="MBX33123.1"/>
    </source>
</evidence>
<accession>A0A2P2MSB1</accession>
<organism evidence="1">
    <name type="scientific">Rhizophora mucronata</name>
    <name type="common">Asiatic mangrove</name>
    <dbReference type="NCBI Taxonomy" id="61149"/>
    <lineage>
        <taxon>Eukaryota</taxon>
        <taxon>Viridiplantae</taxon>
        <taxon>Streptophyta</taxon>
        <taxon>Embryophyta</taxon>
        <taxon>Tracheophyta</taxon>
        <taxon>Spermatophyta</taxon>
        <taxon>Magnoliopsida</taxon>
        <taxon>eudicotyledons</taxon>
        <taxon>Gunneridae</taxon>
        <taxon>Pentapetalae</taxon>
        <taxon>rosids</taxon>
        <taxon>fabids</taxon>
        <taxon>Malpighiales</taxon>
        <taxon>Rhizophoraceae</taxon>
        <taxon>Rhizophora</taxon>
    </lineage>
</organism>
<reference evidence="1" key="1">
    <citation type="submission" date="2018-02" db="EMBL/GenBank/DDBJ databases">
        <title>Rhizophora mucronata_Transcriptome.</title>
        <authorList>
            <person name="Meera S.P."/>
            <person name="Sreeshan A."/>
            <person name="Augustine A."/>
        </authorList>
    </citation>
    <scope>NUCLEOTIDE SEQUENCE</scope>
    <source>
        <tissue evidence="1">Leaf</tissue>
    </source>
</reference>
<name>A0A2P2MSB1_RHIMU</name>